<organism evidence="1 2">
    <name type="scientific">Linnemannia schmuckeri</name>
    <dbReference type="NCBI Taxonomy" id="64567"/>
    <lineage>
        <taxon>Eukaryota</taxon>
        <taxon>Fungi</taxon>
        <taxon>Fungi incertae sedis</taxon>
        <taxon>Mucoromycota</taxon>
        <taxon>Mortierellomycotina</taxon>
        <taxon>Mortierellomycetes</taxon>
        <taxon>Mortierellales</taxon>
        <taxon>Mortierellaceae</taxon>
        <taxon>Linnemannia</taxon>
    </lineage>
</organism>
<dbReference type="Proteomes" id="UP000748756">
    <property type="component" value="Unassembled WGS sequence"/>
</dbReference>
<evidence type="ECO:0000313" key="2">
    <source>
        <dbReference type="Proteomes" id="UP000748756"/>
    </source>
</evidence>
<proteinExistence type="predicted"/>
<dbReference type="EMBL" id="JAAAUQ010000088">
    <property type="protein sequence ID" value="KAF9154983.1"/>
    <property type="molecule type" value="Genomic_DNA"/>
</dbReference>
<dbReference type="OrthoDB" id="2449409at2759"/>
<dbReference type="AlphaFoldDB" id="A0A9P5VEC4"/>
<accession>A0A9P5VEC4</accession>
<reference evidence="1" key="1">
    <citation type="journal article" date="2020" name="Fungal Divers.">
        <title>Resolving the Mortierellaceae phylogeny through synthesis of multi-gene phylogenetics and phylogenomics.</title>
        <authorList>
            <person name="Vandepol N."/>
            <person name="Liber J."/>
            <person name="Desiro A."/>
            <person name="Na H."/>
            <person name="Kennedy M."/>
            <person name="Barry K."/>
            <person name="Grigoriev I.V."/>
            <person name="Miller A.N."/>
            <person name="O'Donnell K."/>
            <person name="Stajich J.E."/>
            <person name="Bonito G."/>
        </authorList>
    </citation>
    <scope>NUCLEOTIDE SEQUENCE</scope>
    <source>
        <strain evidence="1">NRRL 6426</strain>
    </source>
</reference>
<gene>
    <name evidence="1" type="ORF">BG015_011398</name>
</gene>
<protein>
    <submittedName>
        <fullName evidence="1">Uncharacterized protein</fullName>
    </submittedName>
</protein>
<comment type="caution">
    <text evidence="1">The sequence shown here is derived from an EMBL/GenBank/DDBJ whole genome shotgun (WGS) entry which is preliminary data.</text>
</comment>
<sequence length="128" mass="13643">MNPTDRDKWPTAFHISAEHGGILALPPTYSPGSELDEVSALSLSRAHSHGLPLDYGSSVMEARRYFGTGGMESVQSSLAGSRVSGSGSLYYDETLGQTPYGNGYYYGYAQQQHQAQHGPLGPPAATGY</sequence>
<evidence type="ECO:0000313" key="1">
    <source>
        <dbReference type="EMBL" id="KAF9154983.1"/>
    </source>
</evidence>
<name>A0A9P5VEC4_9FUNG</name>
<keyword evidence="2" id="KW-1185">Reference proteome</keyword>